<dbReference type="PANTHER" id="PTHR10404">
    <property type="entry name" value="N-ACETYLATED-ALPHA-LINKED ACIDIC DIPEPTIDASE"/>
    <property type="match status" value="1"/>
</dbReference>
<evidence type="ECO:0000256" key="1">
    <source>
        <dbReference type="ARBA" id="ARBA00005634"/>
    </source>
</evidence>
<dbReference type="FunFam" id="3.40.630.10:FF:000101">
    <property type="entry name" value="N-acetylated alpha-linked acidic dipeptidase like 1"/>
    <property type="match status" value="1"/>
</dbReference>
<feature type="domain" description="PA" evidence="3">
    <location>
        <begin position="142"/>
        <end position="224"/>
    </location>
</feature>
<proteinExistence type="inferred from homology"/>
<evidence type="ECO:0000313" key="7">
    <source>
        <dbReference type="Proteomes" id="UP001165122"/>
    </source>
</evidence>
<dbReference type="PANTHER" id="PTHR10404:SF46">
    <property type="entry name" value="VACUOLAR PROTEIN SORTING-ASSOCIATED PROTEIN 70"/>
    <property type="match status" value="1"/>
</dbReference>
<organism evidence="6 7">
    <name type="scientific">Triparma laevis f. longispina</name>
    <dbReference type="NCBI Taxonomy" id="1714387"/>
    <lineage>
        <taxon>Eukaryota</taxon>
        <taxon>Sar</taxon>
        <taxon>Stramenopiles</taxon>
        <taxon>Ochrophyta</taxon>
        <taxon>Bolidophyceae</taxon>
        <taxon>Parmales</taxon>
        <taxon>Triparmaceae</taxon>
        <taxon>Triparma</taxon>
    </lineage>
</organism>
<dbReference type="InterPro" id="IPR003137">
    <property type="entry name" value="PA_domain"/>
</dbReference>
<dbReference type="Pfam" id="PF04389">
    <property type="entry name" value="Peptidase_M28"/>
    <property type="match status" value="1"/>
</dbReference>
<evidence type="ECO:0000259" key="5">
    <source>
        <dbReference type="Pfam" id="PF04389"/>
    </source>
</evidence>
<dbReference type="InterPro" id="IPR036757">
    <property type="entry name" value="TFR-like_dimer_dom_sf"/>
</dbReference>
<evidence type="ECO:0000256" key="2">
    <source>
        <dbReference type="SAM" id="SignalP"/>
    </source>
</evidence>
<keyword evidence="7" id="KW-1185">Reference proteome</keyword>
<dbReference type="InterPro" id="IPR046450">
    <property type="entry name" value="PA_dom_sf"/>
</dbReference>
<dbReference type="Pfam" id="PF02225">
    <property type="entry name" value="PA"/>
    <property type="match status" value="1"/>
</dbReference>
<dbReference type="OrthoDB" id="10013407at2759"/>
<feature type="signal peptide" evidence="2">
    <location>
        <begin position="1"/>
        <end position="22"/>
    </location>
</feature>
<dbReference type="Proteomes" id="UP001165122">
    <property type="component" value="Unassembled WGS sequence"/>
</dbReference>
<dbReference type="AlphaFoldDB" id="A0A9W7FL02"/>
<dbReference type="InterPro" id="IPR007484">
    <property type="entry name" value="Peptidase_M28"/>
</dbReference>
<dbReference type="Pfam" id="PF04253">
    <property type="entry name" value="TFR_dimer"/>
    <property type="match status" value="1"/>
</dbReference>
<feature type="domain" description="Transferrin receptor-like dimerisation" evidence="4">
    <location>
        <begin position="598"/>
        <end position="696"/>
    </location>
</feature>
<dbReference type="SUPFAM" id="SSF47672">
    <property type="entry name" value="Transferrin receptor-like dimerisation domain"/>
    <property type="match status" value="1"/>
</dbReference>
<dbReference type="PROSITE" id="PS51257">
    <property type="entry name" value="PROKAR_LIPOPROTEIN"/>
    <property type="match status" value="1"/>
</dbReference>
<name>A0A9W7FL02_9STRA</name>
<evidence type="ECO:0000313" key="6">
    <source>
        <dbReference type="EMBL" id="GMI13951.1"/>
    </source>
</evidence>
<sequence length="697" mass="74356">MTKLTFAAALLLVISCFSLSDAFLTSTEEVFCTIPSGEGSRASLQFITSQDHVAGLPGDFVMADYVSSSFKDAGIPSVEIFNLDVLLNYPSSPPTLTVKNPSGQITYTAPLTEDILDFDATSDTPWRNHTFHGYAPSGSVSAKAVYVNYGRPSDFDLLESAGINVEGKIVIVRYGQCFRGLKVMNAQDRGALGVLIYSDPMDDGFEFGETYPDGPWRSETSVQRGSVQFNSICAGDPMRADKRYAEMGEDLTSLCGVEDYTSLIPSIPSIPISYGDAQPILAQLGGTAAEDFGDDWVGALPITYTTGPSTSIVSMTTDNEFKVTSIPNVIGKVPGSLPSSEDHPVLLGNHRDAWVFGAADPNSGTASLIEVAKGLGHLVKSGWQPQHTIYLLSWSGEEYGLLGSTGWAELNFEEISNASAYINVDTVVSGDELTVSATPALATLWEGVMADLDGHVAFKNGPSGNVLDANVNAPINADDAIGTLGSGSDYTVFLDHFGIASLDFEFNSPAGTYGVYHSIYDSFDWIDNYGGIDREKGSSFELMAGAAKMWGVLALRLADNDGGVLPFDHEKQGAALVKYSAAVDGSGLDLSELNANIDAYLKVAESVAEEMKSDFVDLKDLNARLSLTERSFLSSEGLPGRGWMKHVLQAPGFYLGYAAMAFPGVQQAIDDGDLDLAQQQVAVVAECVDKAAKFLKG</sequence>
<dbReference type="CDD" id="cd02121">
    <property type="entry name" value="PA_GCPII_like"/>
    <property type="match status" value="1"/>
</dbReference>
<dbReference type="InterPro" id="IPR039373">
    <property type="entry name" value="Peptidase_M28B"/>
</dbReference>
<reference evidence="7" key="1">
    <citation type="journal article" date="2023" name="Commun. Biol.">
        <title>Genome analysis of Parmales, the sister group of diatoms, reveals the evolutionary specialization of diatoms from phago-mixotrophs to photoautotrophs.</title>
        <authorList>
            <person name="Ban H."/>
            <person name="Sato S."/>
            <person name="Yoshikawa S."/>
            <person name="Yamada K."/>
            <person name="Nakamura Y."/>
            <person name="Ichinomiya M."/>
            <person name="Sato N."/>
            <person name="Blanc-Mathieu R."/>
            <person name="Endo H."/>
            <person name="Kuwata A."/>
            <person name="Ogata H."/>
        </authorList>
    </citation>
    <scope>NUCLEOTIDE SEQUENCE [LARGE SCALE GENOMIC DNA]</scope>
    <source>
        <strain evidence="7">NIES 3700</strain>
    </source>
</reference>
<dbReference type="Gene3D" id="3.50.30.30">
    <property type="match status" value="1"/>
</dbReference>
<dbReference type="Gene3D" id="3.40.630.10">
    <property type="entry name" value="Zn peptidases"/>
    <property type="match status" value="1"/>
</dbReference>
<gene>
    <name evidence="6" type="ORF">TrLO_g7627</name>
</gene>
<evidence type="ECO:0000259" key="4">
    <source>
        <dbReference type="Pfam" id="PF04253"/>
    </source>
</evidence>
<evidence type="ECO:0000259" key="3">
    <source>
        <dbReference type="Pfam" id="PF02225"/>
    </source>
</evidence>
<comment type="similarity">
    <text evidence="1">Belongs to the peptidase M28 family. M28B subfamily.</text>
</comment>
<dbReference type="SUPFAM" id="SSF53187">
    <property type="entry name" value="Zn-dependent exopeptidases"/>
    <property type="match status" value="1"/>
</dbReference>
<accession>A0A9W7FL02</accession>
<dbReference type="SUPFAM" id="SSF52025">
    <property type="entry name" value="PA domain"/>
    <property type="match status" value="1"/>
</dbReference>
<protein>
    <recommendedName>
        <fullName evidence="8">Glutamate carboxypeptidase</fullName>
    </recommendedName>
</protein>
<feature type="domain" description="Peptidase M28" evidence="5">
    <location>
        <begin position="328"/>
        <end position="527"/>
    </location>
</feature>
<dbReference type="InterPro" id="IPR007365">
    <property type="entry name" value="TFR-like_dimer_dom"/>
</dbReference>
<dbReference type="EMBL" id="BRXW01000205">
    <property type="protein sequence ID" value="GMI13951.1"/>
    <property type="molecule type" value="Genomic_DNA"/>
</dbReference>
<keyword evidence="2" id="KW-0732">Signal</keyword>
<dbReference type="Gene3D" id="1.20.930.40">
    <property type="entry name" value="Transferrin receptor-like, dimerisation domain"/>
    <property type="match status" value="1"/>
</dbReference>
<feature type="chain" id="PRO_5040966694" description="Glutamate carboxypeptidase" evidence="2">
    <location>
        <begin position="23"/>
        <end position="697"/>
    </location>
</feature>
<evidence type="ECO:0008006" key="8">
    <source>
        <dbReference type="Google" id="ProtNLM"/>
    </source>
</evidence>
<dbReference type="GO" id="GO:0004180">
    <property type="term" value="F:carboxypeptidase activity"/>
    <property type="evidence" value="ECO:0007669"/>
    <property type="project" value="TreeGrafter"/>
</dbReference>
<comment type="caution">
    <text evidence="6">The sequence shown here is derived from an EMBL/GenBank/DDBJ whole genome shotgun (WGS) entry which is preliminary data.</text>
</comment>